<keyword evidence="2" id="KW-0012">Acyltransferase</keyword>
<sequence>MKPNRVPTYGDVSIKAVGRLDAPRLQYLLETDRAWLEPWEATLPGLRQGVDARWLVSALKTQMRQGSGIGFTIRYKNVVVGQLNVANIIHGSVSSATIGYWIASNFAGKGITTVAVALAIDYLFDDAGLHRVEIDIRPENKASLRVVEKLGIRNEGLKERFIYIDGAWRDHLIFGITSEERSGSMLDRLR</sequence>
<gene>
    <name evidence="5" type="ORF">HRU87_01760</name>
</gene>
<dbReference type="RefSeq" id="WP_173493251.1">
    <property type="nucleotide sequence ID" value="NZ_CP054056.1"/>
</dbReference>
<accession>A0A7D4UD48</accession>
<evidence type="ECO:0000313" key="5">
    <source>
        <dbReference type="EMBL" id="QKJ24954.1"/>
    </source>
</evidence>
<dbReference type="InterPro" id="IPR051531">
    <property type="entry name" value="N-acetyltransferase"/>
</dbReference>
<evidence type="ECO:0000256" key="3">
    <source>
        <dbReference type="ARBA" id="ARBA00038502"/>
    </source>
</evidence>
<dbReference type="KEGG" id="aqg:HRU87_01760"/>
<dbReference type="InterPro" id="IPR016181">
    <property type="entry name" value="Acyl_CoA_acyltransferase"/>
</dbReference>
<name>A0A7D4UD48_9MICO</name>
<dbReference type="Proteomes" id="UP000501003">
    <property type="component" value="Chromosome"/>
</dbReference>
<evidence type="ECO:0000256" key="2">
    <source>
        <dbReference type="ARBA" id="ARBA00023315"/>
    </source>
</evidence>
<dbReference type="PROSITE" id="PS51186">
    <property type="entry name" value="GNAT"/>
    <property type="match status" value="1"/>
</dbReference>
<organism evidence="5 6">
    <name type="scientific">Aquiluna borgnonia</name>
    <dbReference type="NCBI Taxonomy" id="2499157"/>
    <lineage>
        <taxon>Bacteria</taxon>
        <taxon>Bacillati</taxon>
        <taxon>Actinomycetota</taxon>
        <taxon>Actinomycetes</taxon>
        <taxon>Micrococcales</taxon>
        <taxon>Microbacteriaceae</taxon>
        <taxon>Luna cluster</taxon>
        <taxon>Luna-1 subcluster</taxon>
        <taxon>Aquiluna</taxon>
    </lineage>
</organism>
<dbReference type="PANTHER" id="PTHR43792">
    <property type="entry name" value="GNAT FAMILY, PUTATIVE (AFU_ORTHOLOGUE AFUA_3G00765)-RELATED-RELATED"/>
    <property type="match status" value="1"/>
</dbReference>
<dbReference type="AlphaFoldDB" id="A0A7D4UD48"/>
<dbReference type="GO" id="GO:0008999">
    <property type="term" value="F:protein-N-terminal-alanine acetyltransferase activity"/>
    <property type="evidence" value="ECO:0007669"/>
    <property type="project" value="TreeGrafter"/>
</dbReference>
<keyword evidence="6" id="KW-1185">Reference proteome</keyword>
<evidence type="ECO:0000256" key="1">
    <source>
        <dbReference type="ARBA" id="ARBA00022679"/>
    </source>
</evidence>
<feature type="domain" description="N-acetyltransferase" evidence="4">
    <location>
        <begin position="12"/>
        <end position="179"/>
    </location>
</feature>
<protein>
    <submittedName>
        <fullName evidence="5">GNAT family N-acetyltransferase</fullName>
    </submittedName>
</protein>
<dbReference type="GO" id="GO:0005737">
    <property type="term" value="C:cytoplasm"/>
    <property type="evidence" value="ECO:0007669"/>
    <property type="project" value="TreeGrafter"/>
</dbReference>
<comment type="similarity">
    <text evidence="3">Belongs to the acetyltransferase family. RimJ subfamily.</text>
</comment>
<dbReference type="SUPFAM" id="SSF55729">
    <property type="entry name" value="Acyl-CoA N-acyltransferases (Nat)"/>
    <property type="match status" value="1"/>
</dbReference>
<dbReference type="PANTHER" id="PTHR43792:SF8">
    <property type="entry name" value="[RIBOSOMAL PROTEIN US5]-ALANINE N-ACETYLTRANSFERASE"/>
    <property type="match status" value="1"/>
</dbReference>
<evidence type="ECO:0000313" key="6">
    <source>
        <dbReference type="Proteomes" id="UP000501003"/>
    </source>
</evidence>
<proteinExistence type="inferred from homology"/>
<keyword evidence="1 5" id="KW-0808">Transferase</keyword>
<dbReference type="InterPro" id="IPR000182">
    <property type="entry name" value="GNAT_dom"/>
</dbReference>
<dbReference type="Gene3D" id="3.40.630.30">
    <property type="match status" value="1"/>
</dbReference>
<reference evidence="5 6" key="1">
    <citation type="submission" date="2020-05" db="EMBL/GenBank/DDBJ databases">
        <title>Aquirufa sp. strain 15G-AUS-rot a new Aquirufa species.</title>
        <authorList>
            <person name="Pitt A."/>
            <person name="Hahn M.W."/>
        </authorList>
    </citation>
    <scope>NUCLEOTIDE SEQUENCE [LARGE SCALE GENOMIC DNA]</scope>
    <source>
        <strain evidence="5 6">15G-AUS-rot</strain>
    </source>
</reference>
<dbReference type="Pfam" id="PF13302">
    <property type="entry name" value="Acetyltransf_3"/>
    <property type="match status" value="1"/>
</dbReference>
<evidence type="ECO:0000259" key="4">
    <source>
        <dbReference type="PROSITE" id="PS51186"/>
    </source>
</evidence>
<dbReference type="EMBL" id="CP054056">
    <property type="protein sequence ID" value="QKJ24954.1"/>
    <property type="molecule type" value="Genomic_DNA"/>
</dbReference>